<dbReference type="RefSeq" id="WP_140739534.1">
    <property type="nucleotide sequence ID" value="NZ_RCZM01000003.1"/>
</dbReference>
<dbReference type="OrthoDB" id="9760040at2"/>
<organism evidence="1 2">
    <name type="scientific">Pedococcus bigeumensis</name>
    <dbReference type="NCBI Taxonomy" id="433644"/>
    <lineage>
        <taxon>Bacteria</taxon>
        <taxon>Bacillati</taxon>
        <taxon>Actinomycetota</taxon>
        <taxon>Actinomycetes</taxon>
        <taxon>Micrococcales</taxon>
        <taxon>Intrasporangiaceae</taxon>
        <taxon>Pedococcus</taxon>
    </lineage>
</organism>
<accession>A0A502CWQ8</accession>
<dbReference type="Proteomes" id="UP000317722">
    <property type="component" value="Unassembled WGS sequence"/>
</dbReference>
<evidence type="ECO:0000313" key="2">
    <source>
        <dbReference type="Proteomes" id="UP000317722"/>
    </source>
</evidence>
<proteinExistence type="predicted"/>
<name>A0A502CWQ8_9MICO</name>
<dbReference type="Pfam" id="PF05960">
    <property type="entry name" value="DUF885"/>
    <property type="match status" value="1"/>
</dbReference>
<dbReference type="PANTHER" id="PTHR33361">
    <property type="entry name" value="GLR0591 PROTEIN"/>
    <property type="match status" value="1"/>
</dbReference>
<reference evidence="1 2" key="1">
    <citation type="journal article" date="2019" name="Environ. Microbiol.">
        <title>Species interactions and distinct microbial communities in high Arctic permafrost affected cryosols are associated with the CH4 and CO2 gas fluxes.</title>
        <authorList>
            <person name="Altshuler I."/>
            <person name="Hamel J."/>
            <person name="Turney S."/>
            <person name="Magnuson E."/>
            <person name="Levesque R."/>
            <person name="Greer C."/>
            <person name="Whyte L.G."/>
        </authorList>
    </citation>
    <scope>NUCLEOTIDE SEQUENCE [LARGE SCALE GENOMIC DNA]</scope>
    <source>
        <strain evidence="1 2">S9.3A</strain>
    </source>
</reference>
<keyword evidence="2" id="KW-1185">Reference proteome</keyword>
<sequence length="551" mass="60442">MTDSVQQLADDFHDYRMRTSPTWAHMLGDYRFADQYEDGSRAAEDAEIAALREFAARAEAIPDEGLGGPDRVTRDIVAFDATTSADVGEAHSSEFGVDPVFGVQVALGVAIAGLSLPTAEVADAMVPKYRGIAQSIRDFAERHREGVAAGRTPATFAVERAIEQIERWLATPLAEDMLLTSTTEPPAGYDVEAWRGRLSDVIATDVRPALEVFRDVLRDEVAPVMRPDEQCGLSWLPDGGQTYARLLARDTTTTLSADEIHQIGLDQIASLAEEYRTLAPAVVGTDDLPSIYRALREDPALRHSSTPDIVAACEAAFAKARGVMPEWFDRLPVADCVVKSTDVGAAAYYYPPADDGSRGGTFYINTADPAHWGRYELEALSYHEGIPGHHLQLAIAGELTDVPKYRKFTIFNAYAEGWGLYTERLADEMGLYTSPLERLGMLTMDSMRACRLVVDTGLHAMGWSRQQAVDYMVANCPLSVGGVKAEIDRYAVHPGQACGYMIGRLEILRIRREAQERQGERFDIKAFHNAVLDGGSVPLAVLDTVVRTRLP</sequence>
<dbReference type="PANTHER" id="PTHR33361:SF2">
    <property type="entry name" value="DUF885 DOMAIN-CONTAINING PROTEIN"/>
    <property type="match status" value="1"/>
</dbReference>
<evidence type="ECO:0000313" key="1">
    <source>
        <dbReference type="EMBL" id="TPG16970.1"/>
    </source>
</evidence>
<dbReference type="AlphaFoldDB" id="A0A502CWQ8"/>
<protein>
    <submittedName>
        <fullName evidence="1">DUF885 domain-containing protein</fullName>
    </submittedName>
</protein>
<gene>
    <name evidence="1" type="ORF">EAH86_09285</name>
</gene>
<dbReference type="InterPro" id="IPR010281">
    <property type="entry name" value="DUF885"/>
</dbReference>
<dbReference type="EMBL" id="RCZM01000003">
    <property type="protein sequence ID" value="TPG16970.1"/>
    <property type="molecule type" value="Genomic_DNA"/>
</dbReference>
<comment type="caution">
    <text evidence="1">The sequence shown here is derived from an EMBL/GenBank/DDBJ whole genome shotgun (WGS) entry which is preliminary data.</text>
</comment>